<dbReference type="SUPFAM" id="SSF52490">
    <property type="entry name" value="Tubulin nucleotide-binding domain-like"/>
    <property type="match status" value="1"/>
</dbReference>
<feature type="coiled-coil region" evidence="1">
    <location>
        <begin position="501"/>
        <end position="546"/>
    </location>
</feature>
<protein>
    <submittedName>
        <fullName evidence="3">Tubulin like</fullName>
    </submittedName>
</protein>
<organism evidence="3 4">
    <name type="scientific">Halogranum amylolyticum</name>
    <dbReference type="NCBI Taxonomy" id="660520"/>
    <lineage>
        <taxon>Archaea</taxon>
        <taxon>Methanobacteriati</taxon>
        <taxon>Methanobacteriota</taxon>
        <taxon>Stenosarchaea group</taxon>
        <taxon>Halobacteria</taxon>
        <taxon>Halobacteriales</taxon>
        <taxon>Haloferacaceae</taxon>
    </lineage>
</organism>
<reference evidence="4" key="1">
    <citation type="submission" date="2016-10" db="EMBL/GenBank/DDBJ databases">
        <authorList>
            <person name="Varghese N."/>
            <person name="Submissions S."/>
        </authorList>
    </citation>
    <scope>NUCLEOTIDE SEQUENCE [LARGE SCALE GENOMIC DNA]</scope>
    <source>
        <strain evidence="4">CGMCC 1.10121</strain>
    </source>
</reference>
<gene>
    <name evidence="3" type="ORF">SAMN04487948_11660</name>
</gene>
<evidence type="ECO:0000256" key="2">
    <source>
        <dbReference type="SAM" id="MobiDB-lite"/>
    </source>
</evidence>
<dbReference type="RefSeq" id="WP_089827132.1">
    <property type="nucleotide sequence ID" value="NZ_FODV01000016.1"/>
</dbReference>
<evidence type="ECO:0000313" key="3">
    <source>
        <dbReference type="EMBL" id="SEP14237.1"/>
    </source>
</evidence>
<dbReference type="InterPro" id="IPR025904">
    <property type="entry name" value="Tubulin-like"/>
</dbReference>
<dbReference type="InterPro" id="IPR017975">
    <property type="entry name" value="Tubulin_CS"/>
</dbReference>
<feature type="region of interest" description="Disordered" evidence="2">
    <location>
        <begin position="1044"/>
        <end position="1074"/>
    </location>
</feature>
<evidence type="ECO:0000256" key="1">
    <source>
        <dbReference type="SAM" id="Coils"/>
    </source>
</evidence>
<name>A0A1H8VG99_9EURY</name>
<dbReference type="GO" id="GO:0007017">
    <property type="term" value="P:microtubule-based process"/>
    <property type="evidence" value="ECO:0007669"/>
    <property type="project" value="InterPro"/>
</dbReference>
<accession>A0A1H8VG99</accession>
<feature type="coiled-coil region" evidence="1">
    <location>
        <begin position="758"/>
        <end position="792"/>
    </location>
</feature>
<dbReference type="GO" id="GO:0005525">
    <property type="term" value="F:GTP binding"/>
    <property type="evidence" value="ECO:0007669"/>
    <property type="project" value="InterPro"/>
</dbReference>
<sequence>MIQVPDRIFALGGAGKQLAFELLESDWVLEEILAPKRAPCEMEVTIVDTAEEEAKSGAKGGDLERVDEIKRHIKSIRSEYRDQETEHAPGNIDVKYKLLTENIRLDRQLDLIGSEEVDRITAGNGMPRDDWWLQSGHINENLDFAKGVIRKRGLSKALYYKTYAEDDLQSVIDLPEKGQVALLVGMGGGTGAGLLIDLAHHLKEEQSTANLTLFGVLPNNAEGKKENTNAFALLSELEYLSLTDSNPFIAQILFPIEPTDYKGKIDQMSPSVDYLQEFDEAFVYSLLLYYNTQKLKEDLFDSSSYAPFSMAVPMVLRYNIAAIEEFRATIDAYLERKEESMNAETRLYDGIDEFLEIYYPDVSGELSEEDEVDLERRIDQIETLISLDLFSDLEYESTSVFRTEVLTPAREAIDAEEQETPKGLEQFIDVMVESVRAKSLQQLDASIKEDQRLAEVLEQDVLLLGRRKDILRRLKGVSNPKVRGALEYLVGLQEGNAGAKSTQLNRKYEQAQTALNQTESKLQSTREELEQLRTNQSAEITQKTNKWADNVDAQLEQLDTLESAPIRQNVEALRGSLQDFRRKLERARSPGEVDAIEVTDIRESLTALDENLNRVDVYFESSDITDAVETAKKARVTHFNVYLDKGIGKFFPWESKTEKERKSAQKQFAVHRTKLRGQDTAVLEVADRGGEFKCKVEFDGTDLLLKIDENRTELVEDMLTEFERVVTDPLPDDVSRLREELEHGSDQEQLRQVVSQALEREISGADELQSETDRLEEKLQQQRNETELFEAARRAITDLNGLTTTFAQEVNAYREGIRSLEETSHQQSPIDEEYSFLKSVQPHNVFRATGKHGLADSELLDERKEKQQLQDYISELADRARSAQYCGLRKRKLIGDKSRYEGIRINVGLASEASLHGIVNLESPFQNAFELDKSKLTTHYGQWQRDFGGPWDIGMTTFITGVFLDNIRLAVGPNGYAEHYYNYKAKLGDDILIHHALGLEEGYFVRRKNMFNVENIEDVKGFLRTEGDVKGMLLNTFETVSLQDESSGDGQLGITDEAVETSNEPAHFEDDGDA</sequence>
<dbReference type="Pfam" id="PF13809">
    <property type="entry name" value="Tubulin_2"/>
    <property type="match status" value="1"/>
</dbReference>
<dbReference type="Gene3D" id="3.40.50.1440">
    <property type="entry name" value="Tubulin/FtsZ, GTPase domain"/>
    <property type="match status" value="1"/>
</dbReference>
<dbReference type="Proteomes" id="UP000199126">
    <property type="component" value="Unassembled WGS sequence"/>
</dbReference>
<dbReference type="PROSITE" id="PS00227">
    <property type="entry name" value="TUBULIN"/>
    <property type="match status" value="1"/>
</dbReference>
<dbReference type="InterPro" id="IPR036525">
    <property type="entry name" value="Tubulin/FtsZ_GTPase_sf"/>
</dbReference>
<proteinExistence type="predicted"/>
<dbReference type="OrthoDB" id="134470at2157"/>
<evidence type="ECO:0000313" key="4">
    <source>
        <dbReference type="Proteomes" id="UP000199126"/>
    </source>
</evidence>
<keyword evidence="1" id="KW-0175">Coiled coil</keyword>
<dbReference type="GO" id="GO:0005874">
    <property type="term" value="C:microtubule"/>
    <property type="evidence" value="ECO:0007669"/>
    <property type="project" value="InterPro"/>
</dbReference>
<dbReference type="EMBL" id="FODV01000016">
    <property type="protein sequence ID" value="SEP14237.1"/>
    <property type="molecule type" value="Genomic_DNA"/>
</dbReference>
<keyword evidence="4" id="KW-1185">Reference proteome</keyword>
<dbReference type="AlphaFoldDB" id="A0A1H8VG99"/>